<evidence type="ECO:0000313" key="4">
    <source>
        <dbReference type="EMBL" id="EPQ17900.1"/>
    </source>
</evidence>
<dbReference type="GO" id="GO:0046856">
    <property type="term" value="P:phosphatidylinositol dephosphorylation"/>
    <property type="evidence" value="ECO:0007669"/>
    <property type="project" value="TreeGrafter"/>
</dbReference>
<organism evidence="4 5">
    <name type="scientific">Myotis brandtii</name>
    <name type="common">Brandt's bat</name>
    <dbReference type="NCBI Taxonomy" id="109478"/>
    <lineage>
        <taxon>Eukaryota</taxon>
        <taxon>Metazoa</taxon>
        <taxon>Chordata</taxon>
        <taxon>Craniata</taxon>
        <taxon>Vertebrata</taxon>
        <taxon>Euteleostomi</taxon>
        <taxon>Mammalia</taxon>
        <taxon>Eutheria</taxon>
        <taxon>Laurasiatheria</taxon>
        <taxon>Chiroptera</taxon>
        <taxon>Yangochiroptera</taxon>
        <taxon>Vespertilionidae</taxon>
        <taxon>Myotis</taxon>
    </lineage>
</organism>
<evidence type="ECO:0000256" key="1">
    <source>
        <dbReference type="ARBA" id="ARBA00007471"/>
    </source>
</evidence>
<accession>S7NN20</accession>
<evidence type="ECO:0000259" key="3">
    <source>
        <dbReference type="PROSITE" id="PS51339"/>
    </source>
</evidence>
<keyword evidence="5" id="KW-1185">Reference proteome</keyword>
<dbReference type="InterPro" id="IPR029021">
    <property type="entry name" value="Prot-tyrosine_phosphatase-like"/>
</dbReference>
<feature type="active site" description="Phosphocysteine intermediate" evidence="2">
    <location>
        <position position="42"/>
    </location>
</feature>
<evidence type="ECO:0000256" key="2">
    <source>
        <dbReference type="PIRSR" id="PIRSR630564-1"/>
    </source>
</evidence>
<evidence type="ECO:0000313" key="5">
    <source>
        <dbReference type="Proteomes" id="UP000052978"/>
    </source>
</evidence>
<gene>
    <name evidence="4" type="ORF">D623_10007332</name>
</gene>
<dbReference type="PANTHER" id="PTHR10807:SF36">
    <property type="entry name" value="MYOTUBULARIN-RELATED PROTEIN 8"/>
    <property type="match status" value="1"/>
</dbReference>
<name>S7NN20_MYOBR</name>
<protein>
    <submittedName>
        <fullName evidence="4">Myotubularin-related protein 8</fullName>
    </submittedName>
</protein>
<dbReference type="Proteomes" id="UP000052978">
    <property type="component" value="Unassembled WGS sequence"/>
</dbReference>
<dbReference type="GO" id="GO:0005737">
    <property type="term" value="C:cytoplasm"/>
    <property type="evidence" value="ECO:0007669"/>
    <property type="project" value="TreeGrafter"/>
</dbReference>
<comment type="similarity">
    <text evidence="1">Belongs to the protein-tyrosine phosphatase family. Non-receptor class myotubularin subfamily.</text>
</comment>
<feature type="domain" description="Myotubularin phosphatase" evidence="3">
    <location>
        <begin position="1"/>
        <end position="74"/>
    </location>
</feature>
<dbReference type="Pfam" id="PF06602">
    <property type="entry name" value="Myotub-related"/>
    <property type="match status" value="1"/>
</dbReference>
<dbReference type="GO" id="GO:0106018">
    <property type="term" value="F:phosphatidylinositol-3,5-bisphosphate phosphatase activity"/>
    <property type="evidence" value="ECO:0007669"/>
    <property type="project" value="TreeGrafter"/>
</dbReference>
<dbReference type="InterPro" id="IPR010569">
    <property type="entry name" value="Myotubularin-like_Pase_dom"/>
</dbReference>
<dbReference type="PANTHER" id="PTHR10807">
    <property type="entry name" value="MYOTUBULARIN-RELATED"/>
    <property type="match status" value="1"/>
</dbReference>
<reference evidence="4 5" key="1">
    <citation type="journal article" date="2013" name="Nat. Commun.">
        <title>Genome analysis reveals insights into physiology and longevity of the Brandt's bat Myotis brandtii.</title>
        <authorList>
            <person name="Seim I."/>
            <person name="Fang X."/>
            <person name="Xiong Z."/>
            <person name="Lobanov A.V."/>
            <person name="Huang Z."/>
            <person name="Ma S."/>
            <person name="Feng Y."/>
            <person name="Turanov A.A."/>
            <person name="Zhu Y."/>
            <person name="Lenz T.L."/>
            <person name="Gerashchenko M.V."/>
            <person name="Fan D."/>
            <person name="Hee Yim S."/>
            <person name="Yao X."/>
            <person name="Jordan D."/>
            <person name="Xiong Y."/>
            <person name="Ma Y."/>
            <person name="Lyapunov A.N."/>
            <person name="Chen G."/>
            <person name="Kulakova O.I."/>
            <person name="Sun Y."/>
            <person name="Lee S.G."/>
            <person name="Bronson R.T."/>
            <person name="Moskalev A.A."/>
            <person name="Sunyaev S.R."/>
            <person name="Zhang G."/>
            <person name="Krogh A."/>
            <person name="Wang J."/>
            <person name="Gladyshev V.N."/>
        </authorList>
    </citation>
    <scope>NUCLEOTIDE SEQUENCE [LARGE SCALE GENOMIC DNA]</scope>
</reference>
<dbReference type="GO" id="GO:0005635">
    <property type="term" value="C:nuclear envelope"/>
    <property type="evidence" value="ECO:0007669"/>
    <property type="project" value="TreeGrafter"/>
</dbReference>
<dbReference type="SUPFAM" id="SSF52799">
    <property type="entry name" value="(Phosphotyrosine protein) phosphatases II"/>
    <property type="match status" value="1"/>
</dbReference>
<dbReference type="PROSITE" id="PS51339">
    <property type="entry name" value="PPASE_MYOTUBULARIN"/>
    <property type="match status" value="1"/>
</dbReference>
<dbReference type="InterPro" id="IPR030564">
    <property type="entry name" value="Myotubularin"/>
</dbReference>
<dbReference type="EMBL" id="KE164428">
    <property type="protein sequence ID" value="EPQ17900.1"/>
    <property type="molecule type" value="Genomic_DNA"/>
</dbReference>
<dbReference type="GO" id="GO:0004438">
    <property type="term" value="F:phosphatidylinositol-3-phosphate phosphatase activity"/>
    <property type="evidence" value="ECO:0007669"/>
    <property type="project" value="TreeGrafter"/>
</dbReference>
<sequence>MSEFLSGLESSRWLRHIKTIMDAGIFTAKAVKVEKANVLVHCSDEWDHTAQVCSVASILLYPFYRTFKGLMVRE</sequence>
<proteinExistence type="inferred from homology"/>
<dbReference type="AlphaFoldDB" id="S7NN20"/>
<dbReference type="eggNOG" id="KOG1089">
    <property type="taxonomic scope" value="Eukaryota"/>
</dbReference>